<dbReference type="Gene3D" id="3.10.180.10">
    <property type="entry name" value="2,3-Dihydroxybiphenyl 1,2-Dioxygenase, domain 1"/>
    <property type="match status" value="2"/>
</dbReference>
<sequence length="270" mass="29715">MLQTALETRSDTHGKFIWCELMTSDTEAAGRFYRAVLGWSVKPLSMDVDHPYYLFEIGEGEKCLGIGGMMPMPAELAGHMPPSWSGYVAVDDVDQMARDFKENGGIVHRQPEDIPEVGRFAVVADPDGAVLNIMTPLPMDDMPPPAPEGAQGTAAWYELYTESVDAATGFYGRMFGWTKDQDFDMGAMGPYRIFAEHGKAVGGMMKRPESFPAPSWVYYFNVDRLDAALERVKQGGGKLVNGPNEVPGGSWIAQCLDPQNAMFCLVARVR</sequence>
<dbReference type="PROSITE" id="PS51819">
    <property type="entry name" value="VOC"/>
    <property type="match status" value="2"/>
</dbReference>
<organism evidence="2 3">
    <name type="scientific">Pseudorhizobium tarimense</name>
    <dbReference type="NCBI Taxonomy" id="1079109"/>
    <lineage>
        <taxon>Bacteria</taxon>
        <taxon>Pseudomonadati</taxon>
        <taxon>Pseudomonadota</taxon>
        <taxon>Alphaproteobacteria</taxon>
        <taxon>Hyphomicrobiales</taxon>
        <taxon>Rhizobiaceae</taxon>
        <taxon>Rhizobium/Agrobacterium group</taxon>
        <taxon>Pseudorhizobium</taxon>
    </lineage>
</organism>
<dbReference type="GO" id="GO:0016829">
    <property type="term" value="F:lyase activity"/>
    <property type="evidence" value="ECO:0007669"/>
    <property type="project" value="UniProtKB-KW"/>
</dbReference>
<reference evidence="2 3" key="1">
    <citation type="submission" date="2024-06" db="EMBL/GenBank/DDBJ databases">
        <title>Genomic Encyclopedia of Type Strains, Phase IV (KMG-IV): sequencing the most valuable type-strain genomes for metagenomic binning, comparative biology and taxonomic classification.</title>
        <authorList>
            <person name="Goeker M."/>
        </authorList>
    </citation>
    <scope>NUCLEOTIDE SEQUENCE [LARGE SCALE GENOMIC DNA]</scope>
    <source>
        <strain evidence="2 3">DSM 105042</strain>
    </source>
</reference>
<feature type="domain" description="VOC" evidence="1">
    <location>
        <begin position="15"/>
        <end position="136"/>
    </location>
</feature>
<evidence type="ECO:0000259" key="1">
    <source>
        <dbReference type="PROSITE" id="PS51819"/>
    </source>
</evidence>
<comment type="caution">
    <text evidence="2">The sequence shown here is derived from an EMBL/GenBank/DDBJ whole genome shotgun (WGS) entry which is preliminary data.</text>
</comment>
<dbReference type="InterPro" id="IPR004360">
    <property type="entry name" value="Glyas_Fos-R_dOase_dom"/>
</dbReference>
<dbReference type="Proteomes" id="UP001549031">
    <property type="component" value="Unassembled WGS sequence"/>
</dbReference>
<dbReference type="PANTHER" id="PTHR33993:SF14">
    <property type="entry name" value="GB|AAF24581.1"/>
    <property type="match status" value="1"/>
</dbReference>
<feature type="domain" description="VOC" evidence="1">
    <location>
        <begin position="153"/>
        <end position="268"/>
    </location>
</feature>
<keyword evidence="3" id="KW-1185">Reference proteome</keyword>
<dbReference type="EMBL" id="JBEPLJ010000001">
    <property type="protein sequence ID" value="MET3584078.1"/>
    <property type="molecule type" value="Genomic_DNA"/>
</dbReference>
<dbReference type="RefSeq" id="WP_247242119.1">
    <property type="nucleotide sequence ID" value="NZ_JALJRA010000001.1"/>
</dbReference>
<dbReference type="PANTHER" id="PTHR33993">
    <property type="entry name" value="GLYOXALASE-RELATED"/>
    <property type="match status" value="1"/>
</dbReference>
<evidence type="ECO:0000313" key="2">
    <source>
        <dbReference type="EMBL" id="MET3584078.1"/>
    </source>
</evidence>
<gene>
    <name evidence="2" type="ORF">ABID21_000170</name>
</gene>
<dbReference type="InterPro" id="IPR029068">
    <property type="entry name" value="Glyas_Bleomycin-R_OHBP_Dase"/>
</dbReference>
<dbReference type="SUPFAM" id="SSF54593">
    <property type="entry name" value="Glyoxalase/Bleomycin resistance protein/Dihydroxybiphenyl dioxygenase"/>
    <property type="match status" value="2"/>
</dbReference>
<dbReference type="CDD" id="cd07247">
    <property type="entry name" value="SgaA_N_like"/>
    <property type="match status" value="2"/>
</dbReference>
<proteinExistence type="predicted"/>
<name>A0ABV2H0L4_9HYPH</name>
<dbReference type="InterPro" id="IPR037523">
    <property type="entry name" value="VOC_core"/>
</dbReference>
<evidence type="ECO:0000313" key="3">
    <source>
        <dbReference type="Proteomes" id="UP001549031"/>
    </source>
</evidence>
<dbReference type="InterPro" id="IPR052164">
    <property type="entry name" value="Anthracycline_SecMetBiosynth"/>
</dbReference>
<dbReference type="Pfam" id="PF00903">
    <property type="entry name" value="Glyoxalase"/>
    <property type="match status" value="2"/>
</dbReference>
<keyword evidence="2" id="KW-0456">Lyase</keyword>
<accession>A0ABV2H0L4</accession>
<protein>
    <submittedName>
        <fullName evidence="2">Enzyme related to lactoylglutathione lyase</fullName>
    </submittedName>
</protein>